<organism evidence="3 4">
    <name type="scientific">Magallana gigas</name>
    <name type="common">Pacific oyster</name>
    <name type="synonym">Crassostrea gigas</name>
    <dbReference type="NCBI Taxonomy" id="29159"/>
    <lineage>
        <taxon>Eukaryota</taxon>
        <taxon>Metazoa</taxon>
        <taxon>Spiralia</taxon>
        <taxon>Lophotrochozoa</taxon>
        <taxon>Mollusca</taxon>
        <taxon>Bivalvia</taxon>
        <taxon>Autobranchia</taxon>
        <taxon>Pteriomorphia</taxon>
        <taxon>Ostreida</taxon>
        <taxon>Ostreoidea</taxon>
        <taxon>Ostreidae</taxon>
        <taxon>Magallana</taxon>
    </lineage>
</organism>
<dbReference type="Gene3D" id="3.90.215.10">
    <property type="entry name" value="Gamma Fibrinogen, chain A, domain 1"/>
    <property type="match status" value="1"/>
</dbReference>
<dbReference type="InterPro" id="IPR002181">
    <property type="entry name" value="Fibrinogen_a/b/g_C_dom"/>
</dbReference>
<dbReference type="InterPro" id="IPR014716">
    <property type="entry name" value="Fibrinogen_a/b/g_C_1"/>
</dbReference>
<dbReference type="AlphaFoldDB" id="A0A8W8IU56"/>
<proteinExistence type="predicted"/>
<protein>
    <recommendedName>
        <fullName evidence="2">Fibrinogen C-terminal domain-containing protein</fullName>
    </recommendedName>
</protein>
<reference evidence="3" key="1">
    <citation type="submission" date="2022-08" db="UniProtKB">
        <authorList>
            <consortium name="EnsemblMetazoa"/>
        </authorList>
    </citation>
    <scope>IDENTIFICATION</scope>
    <source>
        <strain evidence="3">05x7-T-G4-1.051#20</strain>
    </source>
</reference>
<evidence type="ECO:0000313" key="4">
    <source>
        <dbReference type="Proteomes" id="UP000005408"/>
    </source>
</evidence>
<keyword evidence="4" id="KW-1185">Reference proteome</keyword>
<dbReference type="SUPFAM" id="SSF56496">
    <property type="entry name" value="Fibrinogen C-terminal domain-like"/>
    <property type="match status" value="1"/>
</dbReference>
<dbReference type="Pfam" id="PF00147">
    <property type="entry name" value="Fibrinogen_C"/>
    <property type="match status" value="1"/>
</dbReference>
<dbReference type="Proteomes" id="UP000005408">
    <property type="component" value="Unassembled WGS sequence"/>
</dbReference>
<dbReference type="PROSITE" id="PS51406">
    <property type="entry name" value="FIBRINOGEN_C_2"/>
    <property type="match status" value="1"/>
</dbReference>
<dbReference type="EnsemblMetazoa" id="G15418.1">
    <property type="protein sequence ID" value="G15418.1:cds"/>
    <property type="gene ID" value="G15418"/>
</dbReference>
<sequence>KHCSMEHQGGWWFKNCERACLNGPYLKSAKITWISINWYAFGNENRALKKASMMIRSKN</sequence>
<keyword evidence="1" id="KW-1015">Disulfide bond</keyword>
<dbReference type="InterPro" id="IPR036056">
    <property type="entry name" value="Fibrinogen-like_C"/>
</dbReference>
<feature type="domain" description="Fibrinogen C-terminal" evidence="2">
    <location>
        <begin position="1"/>
        <end position="59"/>
    </location>
</feature>
<evidence type="ECO:0000313" key="3">
    <source>
        <dbReference type="EnsemblMetazoa" id="G15418.1:cds"/>
    </source>
</evidence>
<accession>A0A8W8IU56</accession>
<name>A0A8W8IU56_MAGGI</name>
<evidence type="ECO:0000256" key="1">
    <source>
        <dbReference type="ARBA" id="ARBA00023157"/>
    </source>
</evidence>
<dbReference type="InterPro" id="IPR020837">
    <property type="entry name" value="Fibrinogen_CS"/>
</dbReference>
<dbReference type="PROSITE" id="PS00514">
    <property type="entry name" value="FIBRINOGEN_C_1"/>
    <property type="match status" value="1"/>
</dbReference>
<evidence type="ECO:0000259" key="2">
    <source>
        <dbReference type="PROSITE" id="PS51406"/>
    </source>
</evidence>